<comment type="caution">
    <text evidence="2">The sequence shown here is derived from an EMBL/GenBank/DDBJ whole genome shotgun (WGS) entry which is preliminary data.</text>
</comment>
<gene>
    <name evidence="2" type="ORF">LCGC14_3008790</name>
</gene>
<protein>
    <submittedName>
        <fullName evidence="2">Uncharacterized protein</fullName>
    </submittedName>
</protein>
<feature type="compositionally biased region" description="Acidic residues" evidence="1">
    <location>
        <begin position="85"/>
        <end position="101"/>
    </location>
</feature>
<dbReference type="EMBL" id="LAZR01062215">
    <property type="protein sequence ID" value="KKK61992.1"/>
    <property type="molecule type" value="Genomic_DNA"/>
</dbReference>
<name>A0A0F8WYR4_9ZZZZ</name>
<accession>A0A0F8WYR4</accession>
<reference evidence="2" key="1">
    <citation type="journal article" date="2015" name="Nature">
        <title>Complex archaea that bridge the gap between prokaryotes and eukaryotes.</title>
        <authorList>
            <person name="Spang A."/>
            <person name="Saw J.H."/>
            <person name="Jorgensen S.L."/>
            <person name="Zaremba-Niedzwiedzka K."/>
            <person name="Martijn J."/>
            <person name="Lind A.E."/>
            <person name="van Eijk R."/>
            <person name="Schleper C."/>
            <person name="Guy L."/>
            <person name="Ettema T.J."/>
        </authorList>
    </citation>
    <scope>NUCLEOTIDE SEQUENCE</scope>
</reference>
<feature type="compositionally biased region" description="Acidic residues" evidence="1">
    <location>
        <begin position="109"/>
        <end position="118"/>
    </location>
</feature>
<sequence>MFDVEVLATIDADLAGAQQGDRDAQLRLMNFHVPWLLVFARTVNTRIIEGFYAEKADPVVGEPEEQPTSKVEIENIEDASKDTEEGSENVEGGSEDALETTETEKVEALEADQDDSVGEDSVAVPGSSTALAEDAAIAEANENKGDPISSSEPHLESDPLDELVLKPHQVLVPHDYVMESELYEAAGGVFFEPGFTPEGGYTAPWLINEADEVASETENNGEGE</sequence>
<feature type="region of interest" description="Disordered" evidence="1">
    <location>
        <begin position="59"/>
        <end position="158"/>
    </location>
</feature>
<evidence type="ECO:0000256" key="1">
    <source>
        <dbReference type="SAM" id="MobiDB-lite"/>
    </source>
</evidence>
<evidence type="ECO:0000313" key="2">
    <source>
        <dbReference type="EMBL" id="KKK61992.1"/>
    </source>
</evidence>
<organism evidence="2">
    <name type="scientific">marine sediment metagenome</name>
    <dbReference type="NCBI Taxonomy" id="412755"/>
    <lineage>
        <taxon>unclassified sequences</taxon>
        <taxon>metagenomes</taxon>
        <taxon>ecological metagenomes</taxon>
    </lineage>
</organism>
<proteinExistence type="predicted"/>
<dbReference type="AlphaFoldDB" id="A0A0F8WYR4"/>
<feature type="compositionally biased region" description="Low complexity" evidence="1">
    <location>
        <begin position="130"/>
        <end position="140"/>
    </location>
</feature>